<comment type="similarity">
    <text evidence="2 13">Belongs to the two pore domain potassium channel (TC 1.A.1.8) family.</text>
</comment>
<keyword evidence="3 12" id="KW-0813">Transport</keyword>
<dbReference type="PIRSF" id="PIRSF038061">
    <property type="entry name" value="K_channel_subfamily_K_type"/>
    <property type="match status" value="1"/>
</dbReference>
<evidence type="ECO:0000256" key="4">
    <source>
        <dbReference type="ARBA" id="ARBA00022538"/>
    </source>
</evidence>
<dbReference type="InterPro" id="IPR003092">
    <property type="entry name" value="2pore_dom_K_chnl_TASK"/>
</dbReference>
<evidence type="ECO:0000256" key="8">
    <source>
        <dbReference type="ARBA" id="ARBA00022989"/>
    </source>
</evidence>
<reference evidence="16" key="1">
    <citation type="submission" date="2022-01" db="EMBL/GenBank/DDBJ databases">
        <authorList>
            <person name="Braso-Vives M."/>
        </authorList>
    </citation>
    <scope>NUCLEOTIDE SEQUENCE</scope>
</reference>
<gene>
    <name evidence="16" type="primary">KCNK9</name>
    <name evidence="16" type="ORF">BLAG_LOCUS9456</name>
</gene>
<evidence type="ECO:0000256" key="14">
    <source>
        <dbReference type="SAM" id="Phobius"/>
    </source>
</evidence>
<feature type="transmembrane region" description="Helical" evidence="14">
    <location>
        <begin position="87"/>
        <end position="108"/>
    </location>
</feature>
<evidence type="ECO:0000256" key="9">
    <source>
        <dbReference type="ARBA" id="ARBA00023065"/>
    </source>
</evidence>
<dbReference type="OrthoDB" id="297496at2759"/>
<comment type="subcellular location">
    <subcellularLocation>
        <location evidence="1">Membrane</location>
        <topology evidence="1">Multi-pass membrane protein</topology>
    </subcellularLocation>
</comment>
<keyword evidence="8 14" id="KW-1133">Transmembrane helix</keyword>
<evidence type="ECO:0000256" key="11">
    <source>
        <dbReference type="ARBA" id="ARBA00023303"/>
    </source>
</evidence>
<keyword evidence="9 12" id="KW-0406">Ion transport</keyword>
<evidence type="ECO:0000256" key="12">
    <source>
        <dbReference type="PIRNR" id="PIRNR038061"/>
    </source>
</evidence>
<dbReference type="GO" id="GO:0030322">
    <property type="term" value="P:stabilization of membrane potential"/>
    <property type="evidence" value="ECO:0007669"/>
    <property type="project" value="TreeGrafter"/>
</dbReference>
<keyword evidence="4 12" id="KW-0633">Potassium transport</keyword>
<dbReference type="GO" id="GO:0022841">
    <property type="term" value="F:potassium ion leak channel activity"/>
    <property type="evidence" value="ECO:0007669"/>
    <property type="project" value="TreeGrafter"/>
</dbReference>
<feature type="transmembrane region" description="Helical" evidence="14">
    <location>
        <begin position="169"/>
        <end position="187"/>
    </location>
</feature>
<dbReference type="FunFam" id="1.10.287.70:FF:000090">
    <property type="entry name" value="two pore potassium channel protein sup-9"/>
    <property type="match status" value="1"/>
</dbReference>
<evidence type="ECO:0000256" key="3">
    <source>
        <dbReference type="ARBA" id="ARBA00022448"/>
    </source>
</evidence>
<dbReference type="PRINTS" id="PR01095">
    <property type="entry name" value="TASKCHANNEL"/>
</dbReference>
<evidence type="ECO:0000259" key="15">
    <source>
        <dbReference type="Pfam" id="PF07885"/>
    </source>
</evidence>
<dbReference type="EMBL" id="OV696701">
    <property type="protein sequence ID" value="CAH1247941.1"/>
    <property type="molecule type" value="Genomic_DNA"/>
</dbReference>
<dbReference type="InterPro" id="IPR003280">
    <property type="entry name" value="2pore_dom_K_chnl"/>
</dbReference>
<evidence type="ECO:0000313" key="16">
    <source>
        <dbReference type="EMBL" id="CAH1247941.1"/>
    </source>
</evidence>
<feature type="transmembrane region" description="Helical" evidence="14">
    <location>
        <begin position="18"/>
        <end position="38"/>
    </location>
</feature>
<protein>
    <recommendedName>
        <fullName evidence="12">Potassium channel subfamily K member</fullName>
    </recommendedName>
</protein>
<evidence type="ECO:0000256" key="13">
    <source>
        <dbReference type="RuleBase" id="RU003857"/>
    </source>
</evidence>
<dbReference type="GO" id="GO:0015271">
    <property type="term" value="F:outward rectifier potassium channel activity"/>
    <property type="evidence" value="ECO:0007669"/>
    <property type="project" value="TreeGrafter"/>
</dbReference>
<evidence type="ECO:0000256" key="10">
    <source>
        <dbReference type="ARBA" id="ARBA00023136"/>
    </source>
</evidence>
<evidence type="ECO:0000256" key="7">
    <source>
        <dbReference type="ARBA" id="ARBA00022958"/>
    </source>
</evidence>
<name>A0A8K0EDQ6_BRALA</name>
<dbReference type="SUPFAM" id="SSF81324">
    <property type="entry name" value="Voltage-gated potassium channels"/>
    <property type="match status" value="2"/>
</dbReference>
<dbReference type="AlphaFoldDB" id="A0A8K0EDQ6"/>
<evidence type="ECO:0000256" key="5">
    <source>
        <dbReference type="ARBA" id="ARBA00022692"/>
    </source>
</evidence>
<dbReference type="Pfam" id="PF07885">
    <property type="entry name" value="Ion_trans_2"/>
    <property type="match status" value="2"/>
</dbReference>
<feature type="domain" description="Potassium channel" evidence="15">
    <location>
        <begin position="76"/>
        <end position="141"/>
    </location>
</feature>
<dbReference type="PANTHER" id="PTHR11003:SF348">
    <property type="entry name" value="POTASSIUM CHANNEL DOMAIN-CONTAINING PROTEIN"/>
    <property type="match status" value="1"/>
</dbReference>
<evidence type="ECO:0000256" key="6">
    <source>
        <dbReference type="ARBA" id="ARBA00022826"/>
    </source>
</evidence>
<dbReference type="GO" id="GO:0005886">
    <property type="term" value="C:plasma membrane"/>
    <property type="evidence" value="ECO:0007669"/>
    <property type="project" value="TreeGrafter"/>
</dbReference>
<feature type="transmembrane region" description="Helical" evidence="14">
    <location>
        <begin position="120"/>
        <end position="149"/>
    </location>
</feature>
<feature type="transmembrane region" description="Helical" evidence="14">
    <location>
        <begin position="199"/>
        <end position="218"/>
    </location>
</feature>
<keyword evidence="11 13" id="KW-0407">Ion channel</keyword>
<organism evidence="16 17">
    <name type="scientific">Branchiostoma lanceolatum</name>
    <name type="common">Common lancelet</name>
    <name type="synonym">Amphioxus lanceolatum</name>
    <dbReference type="NCBI Taxonomy" id="7740"/>
    <lineage>
        <taxon>Eukaryota</taxon>
        <taxon>Metazoa</taxon>
        <taxon>Chordata</taxon>
        <taxon>Cephalochordata</taxon>
        <taxon>Leptocardii</taxon>
        <taxon>Amphioxiformes</taxon>
        <taxon>Branchiostomatidae</taxon>
        <taxon>Branchiostoma</taxon>
    </lineage>
</organism>
<accession>A0A8K0EDQ6</accession>
<feature type="domain" description="Potassium channel" evidence="15">
    <location>
        <begin position="177"/>
        <end position="253"/>
    </location>
</feature>
<proteinExistence type="inferred from homology"/>
<dbReference type="PRINTS" id="PR01333">
    <property type="entry name" value="2POREKCHANEL"/>
</dbReference>
<dbReference type="Proteomes" id="UP000838412">
    <property type="component" value="Chromosome 16"/>
</dbReference>
<evidence type="ECO:0000256" key="2">
    <source>
        <dbReference type="ARBA" id="ARBA00006666"/>
    </source>
</evidence>
<keyword evidence="17" id="KW-1185">Reference proteome</keyword>
<keyword evidence="6 12" id="KW-0631">Potassium channel</keyword>
<keyword evidence="5 13" id="KW-0812">Transmembrane</keyword>
<evidence type="ECO:0000313" key="17">
    <source>
        <dbReference type="Proteomes" id="UP000838412"/>
    </source>
</evidence>
<keyword evidence="10 12" id="KW-0472">Membrane</keyword>
<dbReference type="Gene3D" id="1.10.287.70">
    <property type="match status" value="1"/>
</dbReference>
<keyword evidence="7 12" id="KW-0630">Potassium</keyword>
<evidence type="ECO:0000256" key="1">
    <source>
        <dbReference type="ARBA" id="ARBA00004141"/>
    </source>
</evidence>
<dbReference type="InterPro" id="IPR013099">
    <property type="entry name" value="K_chnl_dom"/>
</dbReference>
<feature type="transmembrane region" description="Helical" evidence="14">
    <location>
        <begin position="230"/>
        <end position="257"/>
    </location>
</feature>
<dbReference type="PANTHER" id="PTHR11003">
    <property type="entry name" value="POTASSIUM CHANNEL, SUBFAMILY K"/>
    <property type="match status" value="1"/>
</dbReference>
<sequence>MHFLLLLLAMKKQNVRTLSLMICSFMYLLVGAAVFDALESESEEKQRRLLRERESKLRTLYNISREDFIEIETVVLKSVPYKAGRQWQFTGAFYFATTVITTIGYGHAAPATIGGKAFCMFYALLGIPIGIVMFQSVGERVNTLVAYILKKFKKCCLRQKRPEVSYSNLVTVGFISCTVILTSGAAAFHLFEGWGFYDSFYYCFITLTTIGFGDFVALQQNKALENEPGYVVFSLLFIFVGLTVVSASMNLLVLRFLTMNTEDEKRDEMEAAQRRSKENINAVSHERIEIITDGQIPHSETRMELLSGNDLYRANDSSLADISDLVSLCACRCCPYFPHGRPTYSSSIQESQMFDMKLVDSSNHNQNHTMNHNHNHAIGLGRWSRKRASV</sequence>